<dbReference type="PANTHER" id="PTHR43798:SF31">
    <property type="entry name" value="AB HYDROLASE SUPERFAMILY PROTEIN YCLE"/>
    <property type="match status" value="1"/>
</dbReference>
<dbReference type="GO" id="GO:0052689">
    <property type="term" value="F:carboxylic ester hydrolase activity"/>
    <property type="evidence" value="ECO:0007669"/>
    <property type="project" value="InterPro"/>
</dbReference>
<evidence type="ECO:0000259" key="5">
    <source>
        <dbReference type="Pfam" id="PF12146"/>
    </source>
</evidence>
<feature type="domain" description="Serine aminopeptidase S33" evidence="5">
    <location>
        <begin position="20"/>
        <end position="230"/>
    </location>
</feature>
<dbReference type="GO" id="GO:0016020">
    <property type="term" value="C:membrane"/>
    <property type="evidence" value="ECO:0007669"/>
    <property type="project" value="TreeGrafter"/>
</dbReference>
<evidence type="ECO:0000256" key="3">
    <source>
        <dbReference type="PIRSR" id="PIRSR017388-2"/>
    </source>
</evidence>
<name>A0A1G6LZD9_9PSEU</name>
<dbReference type="Gene3D" id="3.40.50.1820">
    <property type="entry name" value="alpha/beta hydrolase"/>
    <property type="match status" value="1"/>
</dbReference>
<dbReference type="OrthoDB" id="9786110at2"/>
<evidence type="ECO:0000256" key="2">
    <source>
        <dbReference type="PIRSR" id="PIRSR017388-1"/>
    </source>
</evidence>
<dbReference type="EMBL" id="FMZZ01000002">
    <property type="protein sequence ID" value="SDC48642.1"/>
    <property type="molecule type" value="Genomic_DNA"/>
</dbReference>
<dbReference type="InterPro" id="IPR050266">
    <property type="entry name" value="AB_hydrolase_sf"/>
</dbReference>
<evidence type="ECO:0000256" key="4">
    <source>
        <dbReference type="PIRSR" id="PIRSR017388-3"/>
    </source>
</evidence>
<dbReference type="InterPro" id="IPR012354">
    <property type="entry name" value="Esterase_lipase"/>
</dbReference>
<dbReference type="PANTHER" id="PTHR43798">
    <property type="entry name" value="MONOACYLGLYCEROL LIPASE"/>
    <property type="match status" value="1"/>
</dbReference>
<dbReference type="RefSeq" id="WP_091449070.1">
    <property type="nucleotide sequence ID" value="NZ_FMZZ01000002.1"/>
</dbReference>
<feature type="binding site" evidence="3">
    <location>
        <position position="95"/>
    </location>
    <ligand>
        <name>substrate</name>
    </ligand>
</feature>
<evidence type="ECO:0000313" key="6">
    <source>
        <dbReference type="EMBL" id="SDC48642.1"/>
    </source>
</evidence>
<dbReference type="InterPro" id="IPR029058">
    <property type="entry name" value="AB_hydrolase_fold"/>
</dbReference>
<feature type="active site" description="Charge relay system" evidence="2">
    <location>
        <position position="195"/>
    </location>
</feature>
<dbReference type="InterPro" id="IPR022742">
    <property type="entry name" value="Hydrolase_4"/>
</dbReference>
<feature type="active site" description="Nucleophile" evidence="2">
    <location>
        <position position="94"/>
    </location>
</feature>
<feature type="active site" description="Charge relay system" evidence="2">
    <location>
        <position position="225"/>
    </location>
</feature>
<dbReference type="AlphaFoldDB" id="A0A1G6LZD9"/>
<dbReference type="SUPFAM" id="SSF53474">
    <property type="entry name" value="alpha/beta-Hydrolases"/>
    <property type="match status" value="1"/>
</dbReference>
<evidence type="ECO:0000256" key="1">
    <source>
        <dbReference type="ARBA" id="ARBA00022801"/>
    </source>
</evidence>
<dbReference type="Pfam" id="PF12146">
    <property type="entry name" value="Hydrolase_4"/>
    <property type="match status" value="1"/>
</dbReference>
<keyword evidence="1" id="KW-0378">Hydrolase</keyword>
<dbReference type="STRING" id="1271860.SAMN05216174_102309"/>
<feature type="site" description="Important for substrate specificity" evidence="4">
    <location>
        <position position="144"/>
    </location>
</feature>
<evidence type="ECO:0000313" key="7">
    <source>
        <dbReference type="Proteomes" id="UP000199501"/>
    </source>
</evidence>
<gene>
    <name evidence="6" type="ORF">SAMN05216174_102309</name>
</gene>
<feature type="binding site" evidence="3">
    <location>
        <position position="26"/>
    </location>
    <ligand>
        <name>substrate</name>
    </ligand>
</feature>
<keyword evidence="7" id="KW-1185">Reference proteome</keyword>
<organism evidence="6 7">
    <name type="scientific">Actinokineospora iranica</name>
    <dbReference type="NCBI Taxonomy" id="1271860"/>
    <lineage>
        <taxon>Bacteria</taxon>
        <taxon>Bacillati</taxon>
        <taxon>Actinomycetota</taxon>
        <taxon>Actinomycetes</taxon>
        <taxon>Pseudonocardiales</taxon>
        <taxon>Pseudonocardiaceae</taxon>
        <taxon>Actinokineospora</taxon>
    </lineage>
</organism>
<protein>
    <submittedName>
        <fullName evidence="6">Carboxylesterase</fullName>
    </submittedName>
</protein>
<accession>A0A1G6LZD9</accession>
<sequence>MPAIAGAESYAHDGSTEVGVLLSHGFTGSPFSMRPWADHLVEQGFSVRVPLLPGHGTTWREMNRTAWPQWYGQVEASLAELRERCETVFVFGLSMGGALCLRLAQEHGDEIAGLVLVNPSVMTLRKEVRFVPLLSRVVASVAPISDDIAKTGVSEHAYARTPLRALASLAKLWETVRRDLAKVTQPVLVLHSAVDHVVEPENSAIVLAGVSSADVTEVVLENSYHVATLDHDAPVIFDRSVEFVRRVRAERAGDRV</sequence>
<proteinExistence type="predicted"/>
<dbReference type="Proteomes" id="UP000199501">
    <property type="component" value="Unassembled WGS sequence"/>
</dbReference>
<dbReference type="PIRSF" id="PIRSF017388">
    <property type="entry name" value="Esterase_lipase"/>
    <property type="match status" value="1"/>
</dbReference>
<reference evidence="7" key="1">
    <citation type="submission" date="2016-10" db="EMBL/GenBank/DDBJ databases">
        <authorList>
            <person name="Varghese N."/>
            <person name="Submissions S."/>
        </authorList>
    </citation>
    <scope>NUCLEOTIDE SEQUENCE [LARGE SCALE GENOMIC DNA]</scope>
    <source>
        <strain evidence="7">IBRC-M 10403</strain>
    </source>
</reference>